<feature type="region of interest" description="Disordered" evidence="2">
    <location>
        <begin position="117"/>
        <end position="160"/>
    </location>
</feature>
<feature type="compositionally biased region" description="Basic and acidic residues" evidence="2">
    <location>
        <begin position="133"/>
        <end position="154"/>
    </location>
</feature>
<protein>
    <recommendedName>
        <fullName evidence="3">HIT-type domain-containing protein</fullName>
    </recommendedName>
</protein>
<feature type="domain" description="HIT-type" evidence="3">
    <location>
        <begin position="9"/>
        <end position="42"/>
    </location>
</feature>
<proteinExistence type="predicted"/>
<dbReference type="InParanoid" id="A0A4W3H7U2"/>
<dbReference type="Gene3D" id="3.30.60.190">
    <property type="match status" value="1"/>
</dbReference>
<reference evidence="4" key="4">
    <citation type="submission" date="2025-08" db="UniProtKB">
        <authorList>
            <consortium name="Ensembl"/>
        </authorList>
    </citation>
    <scope>IDENTIFICATION</scope>
</reference>
<dbReference type="InterPro" id="IPR007529">
    <property type="entry name" value="Znf_HIT"/>
</dbReference>
<dbReference type="SUPFAM" id="SSF144232">
    <property type="entry name" value="HIT/MYND zinc finger-like"/>
    <property type="match status" value="1"/>
</dbReference>
<keyword evidence="5" id="KW-1185">Reference proteome</keyword>
<dbReference type="Pfam" id="PF04438">
    <property type="entry name" value="zf-HIT"/>
    <property type="match status" value="1"/>
</dbReference>
<dbReference type="Proteomes" id="UP000314986">
    <property type="component" value="Unassembled WGS sequence"/>
</dbReference>
<reference evidence="5" key="1">
    <citation type="journal article" date="2006" name="Science">
        <title>Ancient noncoding elements conserved in the human genome.</title>
        <authorList>
            <person name="Venkatesh B."/>
            <person name="Kirkness E.F."/>
            <person name="Loh Y.H."/>
            <person name="Halpern A.L."/>
            <person name="Lee A.P."/>
            <person name="Johnson J."/>
            <person name="Dandona N."/>
            <person name="Viswanathan L.D."/>
            <person name="Tay A."/>
            <person name="Venter J.C."/>
            <person name="Strausberg R.L."/>
            <person name="Brenner S."/>
        </authorList>
    </citation>
    <scope>NUCLEOTIDE SEQUENCE [LARGE SCALE GENOMIC DNA]</scope>
</reference>
<evidence type="ECO:0000313" key="4">
    <source>
        <dbReference type="Ensembl" id="ENSCMIP00000012913.1"/>
    </source>
</evidence>
<name>A0A4W3H7U2_CALMI</name>
<reference evidence="4" key="5">
    <citation type="submission" date="2025-09" db="UniProtKB">
        <authorList>
            <consortium name="Ensembl"/>
        </authorList>
    </citation>
    <scope>IDENTIFICATION</scope>
</reference>
<accession>A0A4W3H7U2</accession>
<reference evidence="5" key="2">
    <citation type="journal article" date="2007" name="PLoS Biol.">
        <title>Survey sequencing and comparative analysis of the elephant shark (Callorhinchus milii) genome.</title>
        <authorList>
            <person name="Venkatesh B."/>
            <person name="Kirkness E.F."/>
            <person name="Loh Y.H."/>
            <person name="Halpern A.L."/>
            <person name="Lee A.P."/>
            <person name="Johnson J."/>
            <person name="Dandona N."/>
            <person name="Viswanathan L.D."/>
            <person name="Tay A."/>
            <person name="Venter J.C."/>
            <person name="Strausberg R.L."/>
            <person name="Brenner S."/>
        </authorList>
    </citation>
    <scope>NUCLEOTIDE SEQUENCE [LARGE SCALE GENOMIC DNA]</scope>
</reference>
<keyword evidence="1" id="KW-0862">Zinc</keyword>
<dbReference type="PROSITE" id="PS51083">
    <property type="entry name" value="ZF_HIT"/>
    <property type="match status" value="1"/>
</dbReference>
<dbReference type="GeneTree" id="ENSGT00390000017147"/>
<dbReference type="AlphaFoldDB" id="A0A4W3H7U2"/>
<evidence type="ECO:0000256" key="1">
    <source>
        <dbReference type="PROSITE-ProRule" id="PRU00453"/>
    </source>
</evidence>
<evidence type="ECO:0000256" key="2">
    <source>
        <dbReference type="SAM" id="MobiDB-lite"/>
    </source>
</evidence>
<dbReference type="GO" id="GO:0008270">
    <property type="term" value="F:zinc ion binding"/>
    <property type="evidence" value="ECO:0007669"/>
    <property type="project" value="UniProtKB-UniRule"/>
</dbReference>
<dbReference type="InterPro" id="IPR039646">
    <property type="entry name" value="ZNHIT2"/>
</dbReference>
<dbReference type="CDD" id="cd23024">
    <property type="entry name" value="zf-HIT_ZNHIT2-3"/>
    <property type="match status" value="1"/>
</dbReference>
<organism evidence="4 5">
    <name type="scientific">Callorhinchus milii</name>
    <name type="common">Ghost shark</name>
    <dbReference type="NCBI Taxonomy" id="7868"/>
    <lineage>
        <taxon>Eukaryota</taxon>
        <taxon>Metazoa</taxon>
        <taxon>Chordata</taxon>
        <taxon>Craniata</taxon>
        <taxon>Vertebrata</taxon>
        <taxon>Chondrichthyes</taxon>
        <taxon>Holocephali</taxon>
        <taxon>Chimaeriformes</taxon>
        <taxon>Callorhinchidae</taxon>
        <taxon>Callorhinchus</taxon>
    </lineage>
</organism>
<sequence>MTREPQAPCGLCSAAAARYTCPRCNVRFCSASCYSRAAHGGCAQSFYREQVLGELRAREARPDPGLAWSTAPAPQLWQRLNEEQRRGFQELVRTGPGAGAGALIPLWRPWWERPRRRGPRPVQELPGDEDGEGTERKKEPGKQRQGDGHERLAEQSDTIPQINRDIPPLKALNPNASALIPFSLVNVLYSYAFCLLLVNGDLSEEEMVEEFAEAVMLVSAVFNSNCVFSCTAEALLSGVEAVRGGPYASSPYAPVDAIKATAHILRGERGPESASYTLAALSHLSRTLGKAKRLQQRQSKAEAQQLFRAQKKCEFVLSWASDNGEMLPLLSVQADTEYNSLLGSVREVEETKAQLEAAWGGQRPAEKQALIQELT</sequence>
<dbReference type="OMA" id="WHLWRLL"/>
<dbReference type="PANTHER" id="PTHR15555:SF0">
    <property type="entry name" value="ZINC FINGER HIT DOMAIN-CONTAINING PROTEIN 2"/>
    <property type="match status" value="1"/>
</dbReference>
<dbReference type="STRING" id="7868.ENSCMIP00000012913"/>
<dbReference type="Ensembl" id="ENSCMIT00000013204.1">
    <property type="protein sequence ID" value="ENSCMIP00000012913.1"/>
    <property type="gene ID" value="ENSCMIG00000006544.1"/>
</dbReference>
<evidence type="ECO:0000313" key="5">
    <source>
        <dbReference type="Proteomes" id="UP000314986"/>
    </source>
</evidence>
<keyword evidence="1" id="KW-0863">Zinc-finger</keyword>
<dbReference type="PANTHER" id="PTHR15555">
    <property type="entry name" value="ZINC FINGER HIT DOMAIN CONTAINING PROTEIN 2 PROTEIN FON -RELATED"/>
    <property type="match status" value="1"/>
</dbReference>
<evidence type="ECO:0000259" key="3">
    <source>
        <dbReference type="PROSITE" id="PS51083"/>
    </source>
</evidence>
<keyword evidence="1" id="KW-0479">Metal-binding</keyword>
<gene>
    <name evidence="4" type="primary">znhit2</name>
</gene>
<reference evidence="5" key="3">
    <citation type="journal article" date="2014" name="Nature">
        <title>Elephant shark genome provides unique insights into gnathostome evolution.</title>
        <authorList>
            <consortium name="International Elephant Shark Genome Sequencing Consortium"/>
            <person name="Venkatesh B."/>
            <person name="Lee A.P."/>
            <person name="Ravi V."/>
            <person name="Maurya A.K."/>
            <person name="Lian M.M."/>
            <person name="Swann J.B."/>
            <person name="Ohta Y."/>
            <person name="Flajnik M.F."/>
            <person name="Sutoh Y."/>
            <person name="Kasahara M."/>
            <person name="Hoon S."/>
            <person name="Gangu V."/>
            <person name="Roy S.W."/>
            <person name="Irimia M."/>
            <person name="Korzh V."/>
            <person name="Kondrychyn I."/>
            <person name="Lim Z.W."/>
            <person name="Tay B.H."/>
            <person name="Tohari S."/>
            <person name="Kong K.W."/>
            <person name="Ho S."/>
            <person name="Lorente-Galdos B."/>
            <person name="Quilez J."/>
            <person name="Marques-Bonet T."/>
            <person name="Raney B.J."/>
            <person name="Ingham P.W."/>
            <person name="Tay A."/>
            <person name="Hillier L.W."/>
            <person name="Minx P."/>
            <person name="Boehm T."/>
            <person name="Wilson R.K."/>
            <person name="Brenner S."/>
            <person name="Warren W.C."/>
        </authorList>
    </citation>
    <scope>NUCLEOTIDE SEQUENCE [LARGE SCALE GENOMIC DNA]</scope>
</reference>